<name>A0ABW5JSS0_9FLAO</name>
<dbReference type="InterPro" id="IPR024302">
    <property type="entry name" value="SusD-like"/>
</dbReference>
<keyword evidence="1" id="KW-0732">Signal</keyword>
<evidence type="ECO:0000313" key="3">
    <source>
        <dbReference type="Proteomes" id="UP001597441"/>
    </source>
</evidence>
<feature type="signal peptide" evidence="1">
    <location>
        <begin position="1"/>
        <end position="24"/>
    </location>
</feature>
<reference evidence="3" key="1">
    <citation type="journal article" date="2019" name="Int. J. Syst. Evol. Microbiol.">
        <title>The Global Catalogue of Microorganisms (GCM) 10K type strain sequencing project: providing services to taxonomists for standard genome sequencing and annotation.</title>
        <authorList>
            <consortium name="The Broad Institute Genomics Platform"/>
            <consortium name="The Broad Institute Genome Sequencing Center for Infectious Disease"/>
            <person name="Wu L."/>
            <person name="Ma J."/>
        </authorList>
    </citation>
    <scope>NUCLEOTIDE SEQUENCE [LARGE SCALE GENOMIC DNA]</scope>
    <source>
        <strain evidence="3">KCTC 42903</strain>
    </source>
</reference>
<protein>
    <submittedName>
        <fullName evidence="2">SusD/RagB family nutrient-binding outer membrane lipoprotein</fullName>
    </submittedName>
</protein>
<proteinExistence type="predicted"/>
<dbReference type="InterPro" id="IPR041662">
    <property type="entry name" value="SusD-like_2"/>
</dbReference>
<dbReference type="SUPFAM" id="SSF48452">
    <property type="entry name" value="TPR-like"/>
    <property type="match status" value="1"/>
</dbReference>
<keyword evidence="3" id="KW-1185">Reference proteome</keyword>
<dbReference type="RefSeq" id="WP_388015581.1">
    <property type="nucleotide sequence ID" value="NZ_JBHUDT010000002.1"/>
</dbReference>
<dbReference type="Proteomes" id="UP001597441">
    <property type="component" value="Unassembled WGS sequence"/>
</dbReference>
<accession>A0ABW5JSS0</accession>
<dbReference type="Pfam" id="PF12741">
    <property type="entry name" value="SusD-like"/>
    <property type="match status" value="1"/>
</dbReference>
<dbReference type="EMBL" id="JBHULK010000002">
    <property type="protein sequence ID" value="MFD2534634.1"/>
    <property type="molecule type" value="Genomic_DNA"/>
</dbReference>
<dbReference type="Pfam" id="PF12771">
    <property type="entry name" value="SusD-like_2"/>
    <property type="match status" value="1"/>
</dbReference>
<evidence type="ECO:0000313" key="2">
    <source>
        <dbReference type="EMBL" id="MFD2534634.1"/>
    </source>
</evidence>
<dbReference type="InterPro" id="IPR011990">
    <property type="entry name" value="TPR-like_helical_dom_sf"/>
</dbReference>
<dbReference type="Gene3D" id="1.25.40.390">
    <property type="match status" value="2"/>
</dbReference>
<feature type="chain" id="PRO_5046165843" evidence="1">
    <location>
        <begin position="25"/>
        <end position="652"/>
    </location>
</feature>
<comment type="caution">
    <text evidence="2">The sequence shown here is derived from an EMBL/GenBank/DDBJ whole genome shotgun (WGS) entry which is preliminary data.</text>
</comment>
<sequence>MKKMFKPFALLSAMLLIFSCSDFEEINENPLAVTADQVEVEFLINRSIGGTQQNPHISERIFVLYWMDAGRTARLGTLSEGGSNDGWTSDYFQDYVSRWLRDINTAVSVAEGKIAEGNVKEYTNNMLQIARIWRAYVMSEMTDNFGPIPINGFQGVNPEYNSVEDVYDFMLNELADATSKLDETNTFAPSGDLDPAFGYDYTKWKKYGNSLRMRLAMRISEVDAAKAKSHFEAAASSGFIIDSPADDLKVKEDGGWNDYTNVMSRQWNSHYMSAAYKNLTVGLGGVTSEDQFPDDQLPDDQLPIDEQINLTPANYLGLRFEDHFSLLTNDPAAGFWLDGLPNTVDPRGYKTYPIPGNLKDPEYNNYPTWSNSHAESERKLIIGESDNDENGETDDITIDAAFSWNAFAAGDWGDKGAKNQLRSTGSYPRLAHRFRGGENDGRVFFASWETHFLIAEAAVKGWSTPMSGKAAYEAGIADSFAYFGVSDHLTDYLASQDYNNAGTSVNWDHTTEPPATVTMDYKNGYTGADATYNYKYPENTIYKGGSVKNDHLNKIITQKFIAQTPWLPLETWSDHRRLGLPFFENPAVENPIPDLPQLTPGNVMSNQVNFFGQRLKFPSSFVNNVPAGHAQAVQLLGGPDAVHTPLWWAKQN</sequence>
<gene>
    <name evidence="2" type="ORF">ACFSQS_05905</name>
</gene>
<keyword evidence="2" id="KW-0449">Lipoprotein</keyword>
<evidence type="ECO:0000256" key="1">
    <source>
        <dbReference type="SAM" id="SignalP"/>
    </source>
</evidence>
<organism evidence="2 3">
    <name type="scientific">Gelatiniphilus marinus</name>
    <dbReference type="NCBI Taxonomy" id="1759464"/>
    <lineage>
        <taxon>Bacteria</taxon>
        <taxon>Pseudomonadati</taxon>
        <taxon>Bacteroidota</taxon>
        <taxon>Flavobacteriia</taxon>
        <taxon>Flavobacteriales</taxon>
        <taxon>Flavobacteriaceae</taxon>
        <taxon>Gelatiniphilus</taxon>
    </lineage>
</organism>
<dbReference type="PROSITE" id="PS51257">
    <property type="entry name" value="PROKAR_LIPOPROTEIN"/>
    <property type="match status" value="1"/>
</dbReference>